<dbReference type="RefSeq" id="WP_330483862.1">
    <property type="nucleotide sequence ID" value="NZ_JAZBJZ010000042.1"/>
</dbReference>
<evidence type="ECO:0000313" key="1">
    <source>
        <dbReference type="EMBL" id="MEE3717433.1"/>
    </source>
</evidence>
<protein>
    <recommendedName>
        <fullName evidence="3">Antitoxin Xre/MbcA/ParS-like toxin-binding domain-containing protein</fullName>
    </recommendedName>
</protein>
<proteinExistence type="predicted"/>
<evidence type="ECO:0008006" key="3">
    <source>
        <dbReference type="Google" id="ProtNLM"/>
    </source>
</evidence>
<sequence>MEYTFEILGVSPILYFFNHQQEAIQKSTHEGVEYLGAHRCTLDAFIQSAEIVPAQRGWDFDRLVQAIVDFWVNNPERVGLWRERLSDAGGESLVVARVGNLKSLRNELESIFRQ</sequence>
<dbReference type="AlphaFoldDB" id="A0AAW9Q3L0"/>
<name>A0AAW9Q3L0_9CYAN</name>
<evidence type="ECO:0000313" key="2">
    <source>
        <dbReference type="Proteomes" id="UP001333818"/>
    </source>
</evidence>
<organism evidence="1 2">
    <name type="scientific">Tumidithrix elongata BACA0141</name>
    <dbReference type="NCBI Taxonomy" id="2716417"/>
    <lineage>
        <taxon>Bacteria</taxon>
        <taxon>Bacillati</taxon>
        <taxon>Cyanobacteriota</taxon>
        <taxon>Cyanophyceae</taxon>
        <taxon>Pseudanabaenales</taxon>
        <taxon>Pseudanabaenaceae</taxon>
        <taxon>Tumidithrix</taxon>
        <taxon>Tumidithrix elongata</taxon>
    </lineage>
</organism>
<keyword evidence="2" id="KW-1185">Reference proteome</keyword>
<dbReference type="EMBL" id="JAZBJZ010000042">
    <property type="protein sequence ID" value="MEE3717433.1"/>
    <property type="molecule type" value="Genomic_DNA"/>
</dbReference>
<comment type="caution">
    <text evidence="1">The sequence shown here is derived from an EMBL/GenBank/DDBJ whole genome shotgun (WGS) entry which is preliminary data.</text>
</comment>
<gene>
    <name evidence="1" type="ORF">V2H45_11785</name>
</gene>
<accession>A0AAW9Q3L0</accession>
<reference evidence="1" key="1">
    <citation type="submission" date="2024-01" db="EMBL/GenBank/DDBJ databases">
        <title>Bank of Algae and Cyanobacteria of the Azores (BACA) strain genomes.</title>
        <authorList>
            <person name="Luz R."/>
            <person name="Cordeiro R."/>
            <person name="Fonseca A."/>
            <person name="Goncalves V."/>
        </authorList>
    </citation>
    <scope>NUCLEOTIDE SEQUENCE</scope>
    <source>
        <strain evidence="1">BACA0141</strain>
    </source>
</reference>
<dbReference type="Proteomes" id="UP001333818">
    <property type="component" value="Unassembled WGS sequence"/>
</dbReference>